<feature type="domain" description="Myb/SANT-like DNA-binding" evidence="2">
    <location>
        <begin position="5"/>
        <end position="80"/>
    </location>
</feature>
<feature type="region of interest" description="Disordered" evidence="1">
    <location>
        <begin position="173"/>
        <end position="194"/>
    </location>
</feature>
<reference evidence="3" key="1">
    <citation type="submission" date="2021-03" db="EMBL/GenBank/DDBJ databases">
        <authorList>
            <person name="Bekaert M."/>
        </authorList>
    </citation>
    <scope>NUCLEOTIDE SEQUENCE</scope>
</reference>
<dbReference type="EMBL" id="CAJPWZ010001103">
    <property type="protein sequence ID" value="CAG2208116.1"/>
    <property type="molecule type" value="Genomic_DNA"/>
</dbReference>
<gene>
    <name evidence="3" type="ORF">MEDL_22334</name>
</gene>
<evidence type="ECO:0000259" key="2">
    <source>
        <dbReference type="Pfam" id="PF13873"/>
    </source>
</evidence>
<dbReference type="InterPro" id="IPR028002">
    <property type="entry name" value="Myb_DNA-bind_5"/>
</dbReference>
<dbReference type="OrthoDB" id="6111521at2759"/>
<comment type="caution">
    <text evidence="3">The sequence shown here is derived from an EMBL/GenBank/DDBJ whole genome shotgun (WGS) entry which is preliminary data.</text>
</comment>
<dbReference type="Proteomes" id="UP000683360">
    <property type="component" value="Unassembled WGS sequence"/>
</dbReference>
<accession>A0A8S3RPB7</accession>
<evidence type="ECO:0000313" key="3">
    <source>
        <dbReference type="EMBL" id="CAG2208116.1"/>
    </source>
</evidence>
<feature type="compositionally biased region" description="Low complexity" evidence="1">
    <location>
        <begin position="173"/>
        <end position="182"/>
    </location>
</feature>
<evidence type="ECO:0000256" key="1">
    <source>
        <dbReference type="SAM" id="MobiDB-lite"/>
    </source>
</evidence>
<dbReference type="Pfam" id="PF13873">
    <property type="entry name" value="Myb_DNA-bind_5"/>
    <property type="match status" value="1"/>
</dbReference>
<dbReference type="AlphaFoldDB" id="A0A8S3RPB7"/>
<dbReference type="GO" id="GO:0005634">
    <property type="term" value="C:nucleus"/>
    <property type="evidence" value="ECO:0007669"/>
    <property type="project" value="TreeGrafter"/>
</dbReference>
<sequence>MSKRRNPNFTDAELQTLLDEIEKDKTLLFSKLSNVATNGAKKRAWDSICSKVNATNTDHKRTVDEIRKKWSTYTSIAKKQAFRIRRESRKTGGGPPPEELTPLQDKVVAIIGNTPIDGIDGGIDTCPGMEFDGVPAEEPTQTRDSDSSNENDMSYSSFSEARCTRQNLCGNSFSSGASSSKSSKGKYSEPSPEDCKLVEIEGERLKVEKERLHVEKQRLHIEQLRLEIDQQRLVTEQQKHQLYMAKLNISMTQMGVHVADTPSTSVEKDNPSS</sequence>
<organism evidence="3 4">
    <name type="scientific">Mytilus edulis</name>
    <name type="common">Blue mussel</name>
    <dbReference type="NCBI Taxonomy" id="6550"/>
    <lineage>
        <taxon>Eukaryota</taxon>
        <taxon>Metazoa</taxon>
        <taxon>Spiralia</taxon>
        <taxon>Lophotrochozoa</taxon>
        <taxon>Mollusca</taxon>
        <taxon>Bivalvia</taxon>
        <taxon>Autobranchia</taxon>
        <taxon>Pteriomorphia</taxon>
        <taxon>Mytilida</taxon>
        <taxon>Mytiloidea</taxon>
        <taxon>Mytilidae</taxon>
        <taxon>Mytilinae</taxon>
        <taxon>Mytilus</taxon>
    </lineage>
</organism>
<evidence type="ECO:0000313" key="4">
    <source>
        <dbReference type="Proteomes" id="UP000683360"/>
    </source>
</evidence>
<feature type="compositionally biased region" description="Polar residues" evidence="1">
    <location>
        <begin position="148"/>
        <end position="157"/>
    </location>
</feature>
<feature type="region of interest" description="Disordered" evidence="1">
    <location>
        <begin position="119"/>
        <end position="157"/>
    </location>
</feature>
<keyword evidence="4" id="KW-1185">Reference proteome</keyword>
<protein>
    <recommendedName>
        <fullName evidence="2">Myb/SANT-like DNA-binding domain-containing protein</fullName>
    </recommendedName>
</protein>
<dbReference type="PANTHER" id="PTHR23098:SF16">
    <property type="entry name" value="REGULATORY PROTEIN ZESTE"/>
    <property type="match status" value="1"/>
</dbReference>
<proteinExistence type="predicted"/>
<dbReference type="PANTHER" id="PTHR23098">
    <property type="entry name" value="AGAP001331-PA-RELATED"/>
    <property type="match status" value="1"/>
</dbReference>
<name>A0A8S3RPB7_MYTED</name>